<keyword evidence="3" id="KW-1185">Reference proteome</keyword>
<dbReference type="RefSeq" id="WP_184055542.1">
    <property type="nucleotide sequence ID" value="NZ_JACIJK010000003.1"/>
</dbReference>
<dbReference type="EMBL" id="JACIJK010000003">
    <property type="protein sequence ID" value="MBB5714325.1"/>
    <property type="molecule type" value="Genomic_DNA"/>
</dbReference>
<protein>
    <submittedName>
        <fullName evidence="2">D-alanyl-lipoteichoic acid acyltransferase DltB (MBOAT superfamily)</fullName>
    </submittedName>
</protein>
<evidence type="ECO:0000256" key="1">
    <source>
        <dbReference type="SAM" id="Phobius"/>
    </source>
</evidence>
<keyword evidence="1" id="KW-0812">Transmembrane</keyword>
<sequence>MGMWHSGTITRLLWGLWHAWGSIAYMVWSRNRRKRGWTVFDRRIFVVPAILLTQAYVLGSWAILVGEDSTGFTQGLRVLAKMAFINLPQ</sequence>
<reference evidence="2 3" key="1">
    <citation type="submission" date="2020-08" db="EMBL/GenBank/DDBJ databases">
        <title>Genomic Encyclopedia of Type Strains, Phase IV (KMG-IV): sequencing the most valuable type-strain genomes for metagenomic binning, comparative biology and taxonomic classification.</title>
        <authorList>
            <person name="Goeker M."/>
        </authorList>
    </citation>
    <scope>NUCLEOTIDE SEQUENCE [LARGE SCALE GENOMIC DNA]</scope>
    <source>
        <strain evidence="2 3">DSM 100044</strain>
    </source>
</reference>
<keyword evidence="1" id="KW-1133">Transmembrane helix</keyword>
<dbReference type="Proteomes" id="UP000546200">
    <property type="component" value="Unassembled WGS sequence"/>
</dbReference>
<dbReference type="GO" id="GO:0016746">
    <property type="term" value="F:acyltransferase activity"/>
    <property type="evidence" value="ECO:0007669"/>
    <property type="project" value="UniProtKB-KW"/>
</dbReference>
<comment type="caution">
    <text evidence="2">The sequence shown here is derived from an EMBL/GenBank/DDBJ whole genome shotgun (WGS) entry which is preliminary data.</text>
</comment>
<feature type="transmembrane region" description="Helical" evidence="1">
    <location>
        <begin position="12"/>
        <end position="28"/>
    </location>
</feature>
<accession>A0A7W9BBS6</accession>
<keyword evidence="1" id="KW-0472">Membrane</keyword>
<keyword evidence="2" id="KW-0012">Acyltransferase</keyword>
<dbReference type="AlphaFoldDB" id="A0A7W9BBS6"/>
<gene>
    <name evidence="2" type="ORF">FHS94_001156</name>
</gene>
<name>A0A7W9BBS6_9SPHN</name>
<evidence type="ECO:0000313" key="2">
    <source>
        <dbReference type="EMBL" id="MBB5714325.1"/>
    </source>
</evidence>
<keyword evidence="2" id="KW-0808">Transferase</keyword>
<proteinExistence type="predicted"/>
<organism evidence="2 3">
    <name type="scientific">Sphingomonas aerophila</name>
    <dbReference type="NCBI Taxonomy" id="1344948"/>
    <lineage>
        <taxon>Bacteria</taxon>
        <taxon>Pseudomonadati</taxon>
        <taxon>Pseudomonadota</taxon>
        <taxon>Alphaproteobacteria</taxon>
        <taxon>Sphingomonadales</taxon>
        <taxon>Sphingomonadaceae</taxon>
        <taxon>Sphingomonas</taxon>
    </lineage>
</organism>
<feature type="transmembrane region" description="Helical" evidence="1">
    <location>
        <begin position="44"/>
        <end position="64"/>
    </location>
</feature>
<evidence type="ECO:0000313" key="3">
    <source>
        <dbReference type="Proteomes" id="UP000546200"/>
    </source>
</evidence>